<sequence>MLKKTGRPKMNEENKAKYEAAAFFNKEDYTLLQEIATQEKTKPGILVKKIIKEWLKMEKKKREKEWSK</sequence>
<evidence type="ECO:0000313" key="1">
    <source>
        <dbReference type="EMBL" id="KYL04685.1"/>
    </source>
</evidence>
<evidence type="ECO:0008006" key="3">
    <source>
        <dbReference type="Google" id="ProtNLM"/>
    </source>
</evidence>
<protein>
    <recommendedName>
        <fullName evidence="3">CopG family transcriptional regulator</fullName>
    </recommendedName>
</protein>
<dbReference type="Proteomes" id="UP000075816">
    <property type="component" value="Unassembled WGS sequence"/>
</dbReference>
<comment type="caution">
    <text evidence="1">The sequence shown here is derived from an EMBL/GenBank/DDBJ whole genome shotgun (WGS) entry which is preliminary data.</text>
</comment>
<evidence type="ECO:0000313" key="2">
    <source>
        <dbReference type="Proteomes" id="UP000075816"/>
    </source>
</evidence>
<proteinExistence type="predicted"/>
<reference evidence="1 2" key="1">
    <citation type="submission" date="2016-03" db="EMBL/GenBank/DDBJ databases">
        <title>Comparative genomics of human isolates of Fusobacterium necrophorum.</title>
        <authorList>
            <person name="Jensen A."/>
            <person name="Bank S."/>
            <person name="Andersen P.S."/>
            <person name="Kristensen L.H."/>
            <person name="Prag J."/>
        </authorList>
    </citation>
    <scope>NUCLEOTIDE SEQUENCE [LARGE SCALE GENOMIC DNA]</scope>
    <source>
        <strain evidence="1 2">LS_1264</strain>
    </source>
</reference>
<dbReference type="EMBL" id="LVEA01000031">
    <property type="protein sequence ID" value="KYL04685.1"/>
    <property type="molecule type" value="Genomic_DNA"/>
</dbReference>
<name>A0A162IY48_9FUSO</name>
<dbReference type="AlphaFoldDB" id="A0A162IY48"/>
<dbReference type="RefSeq" id="WP_062628518.1">
    <property type="nucleotide sequence ID" value="NZ_CAXOUQ010000026.1"/>
</dbReference>
<accession>A0A162IY48</accession>
<gene>
    <name evidence="1" type="ORF">A2J07_05105</name>
</gene>
<organism evidence="1 2">
    <name type="scientific">Fusobacterium necrophorum subsp. funduliforme</name>
    <dbReference type="NCBI Taxonomy" id="143387"/>
    <lineage>
        <taxon>Bacteria</taxon>
        <taxon>Fusobacteriati</taxon>
        <taxon>Fusobacteriota</taxon>
        <taxon>Fusobacteriia</taxon>
        <taxon>Fusobacteriales</taxon>
        <taxon>Fusobacteriaceae</taxon>
        <taxon>Fusobacterium</taxon>
    </lineage>
</organism>